<accession>A0A8C3Y1V5</accession>
<dbReference type="PANTHER" id="PTHR22769">
    <property type="entry name" value="MUTT/NUDIX HYDROLASE"/>
    <property type="match status" value="1"/>
</dbReference>
<comment type="similarity">
    <text evidence="2">Belongs to the Nudix hydrolase family.</text>
</comment>
<dbReference type="Proteomes" id="UP000694563">
    <property type="component" value="Chromosome 27"/>
</dbReference>
<sequence length="175" mass="18625">PADPSPSLEAVLDGGGWDVGTALEGSPEPPGPVRLGRNVCYVVLAVLFNQEDAVLLVQEAKPECRGRWYLPAGRMEPGEGIAAALRREVREESGLECEPLTLLALEERGPAWIRFAFLARATGWCPLGLGGLGGVGGRVTGWPRDGVTVPCRPRDGSWHLRDGCHCPLPAHSGCL</sequence>
<dbReference type="InterPro" id="IPR015797">
    <property type="entry name" value="NUDIX_hydrolase-like_dom_sf"/>
</dbReference>
<keyword evidence="5" id="KW-1185">Reference proteome</keyword>
<dbReference type="AlphaFoldDB" id="A0A8C3Y1V5"/>
<dbReference type="PROSITE" id="PS51462">
    <property type="entry name" value="NUDIX"/>
    <property type="match status" value="1"/>
</dbReference>
<feature type="domain" description="Nudix hydrolase" evidence="3">
    <location>
        <begin position="38"/>
        <end position="175"/>
    </location>
</feature>
<dbReference type="InterPro" id="IPR020084">
    <property type="entry name" value="NUDIX_hydrolase_CS"/>
</dbReference>
<evidence type="ECO:0000256" key="2">
    <source>
        <dbReference type="RuleBase" id="RU003476"/>
    </source>
</evidence>
<evidence type="ECO:0000256" key="1">
    <source>
        <dbReference type="ARBA" id="ARBA00022801"/>
    </source>
</evidence>
<evidence type="ECO:0000313" key="4">
    <source>
        <dbReference type="Ensembl" id="ENSCUSP00005009452.1"/>
    </source>
</evidence>
<name>A0A8C3Y1V5_CATUS</name>
<evidence type="ECO:0000313" key="5">
    <source>
        <dbReference type="Proteomes" id="UP000694563"/>
    </source>
</evidence>
<reference evidence="4" key="2">
    <citation type="submission" date="2025-08" db="UniProtKB">
        <authorList>
            <consortium name="Ensembl"/>
        </authorList>
    </citation>
    <scope>IDENTIFICATION</scope>
</reference>
<dbReference type="PROSITE" id="PS00893">
    <property type="entry name" value="NUDIX_BOX"/>
    <property type="match status" value="1"/>
</dbReference>
<dbReference type="Ensembl" id="ENSCUST00005009839.1">
    <property type="protein sequence ID" value="ENSCUSP00005009452.1"/>
    <property type="gene ID" value="ENSCUSG00005006022.1"/>
</dbReference>
<dbReference type="PANTHER" id="PTHR22769:SF56">
    <property type="entry name" value="8-OXO-DGDP PHOSPHATASE NUDT18"/>
    <property type="match status" value="1"/>
</dbReference>
<dbReference type="Gene3D" id="3.90.79.10">
    <property type="entry name" value="Nucleoside Triphosphate Pyrophosphohydrolase"/>
    <property type="match status" value="1"/>
</dbReference>
<reference evidence="4" key="1">
    <citation type="submission" date="2020-10" db="EMBL/GenBank/DDBJ databases">
        <title>Catharus ustulatus (Swainson's thrush) genome, bCatUst1, primary haplotype v2.</title>
        <authorList>
            <person name="Delmore K."/>
            <person name="Vafadar M."/>
            <person name="Formenti G."/>
            <person name="Chow W."/>
            <person name="Pelan S."/>
            <person name="Howe K."/>
            <person name="Rhie A."/>
            <person name="Mountcastle J."/>
            <person name="Haase B."/>
            <person name="Fedrigo O."/>
            <person name="Jarvis E.D."/>
        </authorList>
    </citation>
    <scope>NUCLEOTIDE SEQUENCE [LARGE SCALE GENOMIC DNA]</scope>
</reference>
<dbReference type="InterPro" id="IPR000086">
    <property type="entry name" value="NUDIX_hydrolase_dom"/>
</dbReference>
<keyword evidence="1 2" id="KW-0378">Hydrolase</keyword>
<dbReference type="SUPFAM" id="SSF55811">
    <property type="entry name" value="Nudix"/>
    <property type="match status" value="1"/>
</dbReference>
<dbReference type="Pfam" id="PF00293">
    <property type="entry name" value="NUDIX"/>
    <property type="match status" value="1"/>
</dbReference>
<dbReference type="PRINTS" id="PR00502">
    <property type="entry name" value="NUDIXFAMILY"/>
</dbReference>
<reference evidence="4" key="3">
    <citation type="submission" date="2025-09" db="UniProtKB">
        <authorList>
            <consortium name="Ensembl"/>
        </authorList>
    </citation>
    <scope>IDENTIFICATION</scope>
</reference>
<organism evidence="4 5">
    <name type="scientific">Catharus ustulatus</name>
    <name type="common">Russet-backed thrush</name>
    <name type="synonym">Hylocichla ustulatus</name>
    <dbReference type="NCBI Taxonomy" id="91951"/>
    <lineage>
        <taxon>Eukaryota</taxon>
        <taxon>Metazoa</taxon>
        <taxon>Chordata</taxon>
        <taxon>Craniata</taxon>
        <taxon>Vertebrata</taxon>
        <taxon>Euteleostomi</taxon>
        <taxon>Archelosauria</taxon>
        <taxon>Archosauria</taxon>
        <taxon>Dinosauria</taxon>
        <taxon>Saurischia</taxon>
        <taxon>Theropoda</taxon>
        <taxon>Coelurosauria</taxon>
        <taxon>Aves</taxon>
        <taxon>Neognathae</taxon>
        <taxon>Neoaves</taxon>
        <taxon>Telluraves</taxon>
        <taxon>Australaves</taxon>
        <taxon>Passeriformes</taxon>
        <taxon>Turdidae</taxon>
        <taxon>Catharus</taxon>
    </lineage>
</organism>
<dbReference type="GO" id="GO:0044716">
    <property type="term" value="F:8-oxo-GDP phosphatase activity"/>
    <property type="evidence" value="ECO:0007669"/>
    <property type="project" value="TreeGrafter"/>
</dbReference>
<protein>
    <submittedName>
        <fullName evidence="4">Nudix hydrolase 18</fullName>
    </submittedName>
</protein>
<dbReference type="InterPro" id="IPR020476">
    <property type="entry name" value="Nudix_hydrolase"/>
</dbReference>
<proteinExistence type="inferred from homology"/>
<evidence type="ECO:0000259" key="3">
    <source>
        <dbReference type="PROSITE" id="PS51462"/>
    </source>
</evidence>
<dbReference type="GO" id="GO:0044715">
    <property type="term" value="F:8-oxo-dGDP phosphatase activity"/>
    <property type="evidence" value="ECO:0007669"/>
    <property type="project" value="TreeGrafter"/>
</dbReference>